<feature type="transmembrane region" description="Helical" evidence="6">
    <location>
        <begin position="262"/>
        <end position="283"/>
    </location>
</feature>
<dbReference type="PANTHER" id="PTHR46494:SF1">
    <property type="entry name" value="CORA FAMILY METAL ION TRANSPORTER (EUROFUNG)"/>
    <property type="match status" value="1"/>
</dbReference>
<feature type="region of interest" description="Disordered" evidence="5">
    <location>
        <begin position="391"/>
        <end position="410"/>
    </location>
</feature>
<evidence type="ECO:0000256" key="2">
    <source>
        <dbReference type="ARBA" id="ARBA00022692"/>
    </source>
</evidence>
<dbReference type="AlphaFoldDB" id="A0A1B9G951"/>
<evidence type="ECO:0000256" key="5">
    <source>
        <dbReference type="SAM" id="MobiDB-lite"/>
    </source>
</evidence>
<comment type="subcellular location">
    <subcellularLocation>
        <location evidence="1">Cell membrane</location>
        <topology evidence="1">Multi-pass membrane protein</topology>
    </subcellularLocation>
</comment>
<sequence length="410" mass="47527">MTSIRPETRYNLPQPIHASGLARAHPGLGPSPTYPSARSPIHPAGFSERIVIVKAQNFSHSTSRADAFEETMFPSGSHEVSTFLEKLERMMQGRGDGDCTWAIGFASATVFSIAQIVKAWEGEARHSVSTTRAEEVHRLLFHLHTFRRHVRRYQIFHQELTEYYQTYDKEQDRQMQRTSCLAAKLLHQSEKTRHNALEDLQDLIDRGQSLEIFCFNMLSSRANDSMERLAIVTIVFLPLTFIASYFSMGFKDFTVLERSPSFFWKISVPLSVFFFLIFAYSTLKRLLKFTLNVFSRNIRTTQNTRSFQRLKYQWWQRPINIARRDRLIAKLKEIFRGFRTQDLPPPSYMPRENFTAWNAASTSYMPMPMVAAPINDGRYIPPFPHPPDDGIYPPRLYSTMSPGQRRPIPQ</sequence>
<dbReference type="Pfam" id="PF01544">
    <property type="entry name" value="CorA"/>
    <property type="match status" value="1"/>
</dbReference>
<dbReference type="SUPFAM" id="SSF144083">
    <property type="entry name" value="Magnesium transport protein CorA, transmembrane region"/>
    <property type="match status" value="1"/>
</dbReference>
<keyword evidence="3 6" id="KW-1133">Transmembrane helix</keyword>
<dbReference type="VEuPathDB" id="FungiDB:I302_02375"/>
<organism evidence="7">
    <name type="scientific">Kwoniella bestiolae CBS 10118</name>
    <dbReference type="NCBI Taxonomy" id="1296100"/>
    <lineage>
        <taxon>Eukaryota</taxon>
        <taxon>Fungi</taxon>
        <taxon>Dikarya</taxon>
        <taxon>Basidiomycota</taxon>
        <taxon>Agaricomycotina</taxon>
        <taxon>Tremellomycetes</taxon>
        <taxon>Tremellales</taxon>
        <taxon>Cryptococcaceae</taxon>
        <taxon>Kwoniella</taxon>
    </lineage>
</organism>
<keyword evidence="2 6" id="KW-0812">Transmembrane</keyword>
<dbReference type="GO" id="GO:0005886">
    <property type="term" value="C:plasma membrane"/>
    <property type="evidence" value="ECO:0007669"/>
    <property type="project" value="UniProtKB-SubCell"/>
</dbReference>
<dbReference type="InterPro" id="IPR045863">
    <property type="entry name" value="CorA_TM1_TM2"/>
</dbReference>
<gene>
    <name evidence="7" type="ORF">I302_02375</name>
</gene>
<protein>
    <submittedName>
        <fullName evidence="7">Uncharacterized protein</fullName>
    </submittedName>
</protein>
<evidence type="ECO:0000256" key="6">
    <source>
        <dbReference type="SAM" id="Phobius"/>
    </source>
</evidence>
<feature type="transmembrane region" description="Helical" evidence="6">
    <location>
        <begin position="229"/>
        <end position="250"/>
    </location>
</feature>
<dbReference type="OrthoDB" id="2565312at2759"/>
<dbReference type="Gene3D" id="1.20.58.340">
    <property type="entry name" value="Magnesium transport protein CorA, transmembrane region"/>
    <property type="match status" value="1"/>
</dbReference>
<dbReference type="GO" id="GO:0015087">
    <property type="term" value="F:cobalt ion transmembrane transporter activity"/>
    <property type="evidence" value="ECO:0007669"/>
    <property type="project" value="TreeGrafter"/>
</dbReference>
<evidence type="ECO:0000256" key="1">
    <source>
        <dbReference type="ARBA" id="ARBA00004651"/>
    </source>
</evidence>
<dbReference type="PANTHER" id="PTHR46494">
    <property type="entry name" value="CORA FAMILY METAL ION TRANSPORTER (EUROFUNG)"/>
    <property type="match status" value="1"/>
</dbReference>
<proteinExistence type="predicted"/>
<dbReference type="GO" id="GO:0015095">
    <property type="term" value="F:magnesium ion transmembrane transporter activity"/>
    <property type="evidence" value="ECO:0007669"/>
    <property type="project" value="TreeGrafter"/>
</dbReference>
<dbReference type="InterPro" id="IPR002523">
    <property type="entry name" value="MgTranspt_CorA/ZnTranspt_ZntB"/>
</dbReference>
<accession>A0A1B9G951</accession>
<name>A0A1B9G951_9TREE</name>
<evidence type="ECO:0000256" key="4">
    <source>
        <dbReference type="ARBA" id="ARBA00023136"/>
    </source>
</evidence>
<keyword evidence="4 6" id="KW-0472">Membrane</keyword>
<feature type="region of interest" description="Disordered" evidence="5">
    <location>
        <begin position="21"/>
        <end position="40"/>
    </location>
</feature>
<reference evidence="7" key="2">
    <citation type="submission" date="2014-01" db="EMBL/GenBank/DDBJ databases">
        <title>Evolution of pathogenesis and genome organization in the Tremellales.</title>
        <authorList>
            <person name="Cuomo C."/>
            <person name="Litvintseva A."/>
            <person name="Heitman J."/>
            <person name="Chen Y."/>
            <person name="Sun S."/>
            <person name="Springer D."/>
            <person name="Dromer F."/>
            <person name="Young S."/>
            <person name="Zeng Q."/>
            <person name="Chapman S."/>
            <person name="Gujja S."/>
            <person name="Saif S."/>
            <person name="Birren B."/>
        </authorList>
    </citation>
    <scope>NUCLEOTIDE SEQUENCE</scope>
    <source>
        <strain evidence="7">CBS 10118</strain>
    </source>
</reference>
<reference evidence="7" key="1">
    <citation type="submission" date="2013-07" db="EMBL/GenBank/DDBJ databases">
        <title>The Genome Sequence of Cryptococcus bestiolae CBS10118.</title>
        <authorList>
            <consortium name="The Broad Institute Genome Sequencing Platform"/>
            <person name="Cuomo C."/>
            <person name="Litvintseva A."/>
            <person name="Chen Y."/>
            <person name="Heitman J."/>
            <person name="Sun S."/>
            <person name="Springer D."/>
            <person name="Dromer F."/>
            <person name="Young S.K."/>
            <person name="Zeng Q."/>
            <person name="Gargeya S."/>
            <person name="Fitzgerald M."/>
            <person name="Abouelleil A."/>
            <person name="Alvarado L."/>
            <person name="Berlin A.M."/>
            <person name="Chapman S.B."/>
            <person name="Dewar J."/>
            <person name="Goldberg J."/>
            <person name="Griggs A."/>
            <person name="Gujja S."/>
            <person name="Hansen M."/>
            <person name="Howarth C."/>
            <person name="Imamovic A."/>
            <person name="Larimer J."/>
            <person name="McCowan C."/>
            <person name="Murphy C."/>
            <person name="Pearson M."/>
            <person name="Priest M."/>
            <person name="Roberts A."/>
            <person name="Saif S."/>
            <person name="Shea T."/>
            <person name="Sykes S."/>
            <person name="Wortman J."/>
            <person name="Nusbaum C."/>
            <person name="Birren B."/>
        </authorList>
    </citation>
    <scope>NUCLEOTIDE SEQUENCE [LARGE SCALE GENOMIC DNA]</scope>
    <source>
        <strain evidence="7">CBS 10118</strain>
    </source>
</reference>
<dbReference type="GO" id="GO:0000287">
    <property type="term" value="F:magnesium ion binding"/>
    <property type="evidence" value="ECO:0007669"/>
    <property type="project" value="TreeGrafter"/>
</dbReference>
<dbReference type="STRING" id="1296100.A0A1B9G951"/>
<dbReference type="GO" id="GO:0050897">
    <property type="term" value="F:cobalt ion binding"/>
    <property type="evidence" value="ECO:0007669"/>
    <property type="project" value="TreeGrafter"/>
</dbReference>
<evidence type="ECO:0000256" key="3">
    <source>
        <dbReference type="ARBA" id="ARBA00022989"/>
    </source>
</evidence>
<evidence type="ECO:0000313" key="7">
    <source>
        <dbReference type="EMBL" id="OCF27533.1"/>
    </source>
</evidence>
<dbReference type="EMBL" id="KI894019">
    <property type="protein sequence ID" value="OCF27533.1"/>
    <property type="molecule type" value="Genomic_DNA"/>
</dbReference>